<dbReference type="EMBL" id="MU154775">
    <property type="protein sequence ID" value="KAF9487462.1"/>
    <property type="molecule type" value="Genomic_DNA"/>
</dbReference>
<protein>
    <submittedName>
        <fullName evidence="1">Uncharacterized protein</fullName>
    </submittedName>
</protein>
<proteinExistence type="predicted"/>
<evidence type="ECO:0000313" key="1">
    <source>
        <dbReference type="EMBL" id="KAF9487462.1"/>
    </source>
</evidence>
<gene>
    <name evidence="2" type="ORF">BDN71DRAFT_1512611</name>
    <name evidence="1" type="ORF">BDN71DRAFT_1513939</name>
</gene>
<dbReference type="OrthoDB" id="3062213at2759"/>
<dbReference type="EMBL" id="MU154691">
    <property type="protein sequence ID" value="KAF9488907.1"/>
    <property type="molecule type" value="Genomic_DNA"/>
</dbReference>
<name>A0A9P6D1H6_PLEER</name>
<organism evidence="1 3">
    <name type="scientific">Pleurotus eryngii</name>
    <name type="common">Boletus of the steppes</name>
    <dbReference type="NCBI Taxonomy" id="5323"/>
    <lineage>
        <taxon>Eukaryota</taxon>
        <taxon>Fungi</taxon>
        <taxon>Dikarya</taxon>
        <taxon>Basidiomycota</taxon>
        <taxon>Agaricomycotina</taxon>
        <taxon>Agaricomycetes</taxon>
        <taxon>Agaricomycetidae</taxon>
        <taxon>Agaricales</taxon>
        <taxon>Pleurotineae</taxon>
        <taxon>Pleurotaceae</taxon>
        <taxon>Pleurotus</taxon>
    </lineage>
</organism>
<evidence type="ECO:0000313" key="2">
    <source>
        <dbReference type="EMBL" id="KAF9488907.1"/>
    </source>
</evidence>
<dbReference type="AlphaFoldDB" id="A0A9P6D1H6"/>
<accession>A0A9P6D1H6</accession>
<comment type="caution">
    <text evidence="1">The sequence shown here is derived from an EMBL/GenBank/DDBJ whole genome shotgun (WGS) entry which is preliminary data.</text>
</comment>
<evidence type="ECO:0000313" key="3">
    <source>
        <dbReference type="Proteomes" id="UP000807025"/>
    </source>
</evidence>
<dbReference type="Proteomes" id="UP000807025">
    <property type="component" value="Unassembled WGS sequence"/>
</dbReference>
<reference evidence="1" key="1">
    <citation type="submission" date="2020-11" db="EMBL/GenBank/DDBJ databases">
        <authorList>
            <consortium name="DOE Joint Genome Institute"/>
            <person name="Ahrendt S."/>
            <person name="Riley R."/>
            <person name="Andreopoulos W."/>
            <person name="Labutti K."/>
            <person name="Pangilinan J."/>
            <person name="Ruiz-Duenas F.J."/>
            <person name="Barrasa J.M."/>
            <person name="Sanchez-Garcia M."/>
            <person name="Camarero S."/>
            <person name="Miyauchi S."/>
            <person name="Serrano A."/>
            <person name="Linde D."/>
            <person name="Babiker R."/>
            <person name="Drula E."/>
            <person name="Ayuso-Fernandez I."/>
            <person name="Pacheco R."/>
            <person name="Padilla G."/>
            <person name="Ferreira P."/>
            <person name="Barriuso J."/>
            <person name="Kellner H."/>
            <person name="Castanera R."/>
            <person name="Alfaro M."/>
            <person name="Ramirez L."/>
            <person name="Pisabarro A.G."/>
            <person name="Kuo A."/>
            <person name="Tritt A."/>
            <person name="Lipzen A."/>
            <person name="He G."/>
            <person name="Yan M."/>
            <person name="Ng V."/>
            <person name="Cullen D."/>
            <person name="Martin F."/>
            <person name="Rosso M.-N."/>
            <person name="Henrissat B."/>
            <person name="Hibbett D."/>
            <person name="Martinez A.T."/>
            <person name="Grigoriev I.V."/>
        </authorList>
    </citation>
    <scope>NUCLEOTIDE SEQUENCE</scope>
    <source>
        <strain evidence="1">ATCC 90797</strain>
    </source>
</reference>
<sequence>MDAYKEHIEEYANQYLEAAMLGELEKAKSAYTESCLLTENIGEMAQEEKPDWVEVEARIWTAATKRNSLGYRSMAMRQIYFAMEPLECGAVKEEIAKLQGERNSEPVRRQYAMLGALKALDANCRNIFKRFGMLTYSITIFLDPEGNPKFTSVDAGQLIFKDNLIKDK</sequence>
<keyword evidence="3" id="KW-1185">Reference proteome</keyword>